<reference evidence="1" key="1">
    <citation type="submission" date="2019-10" db="EMBL/GenBank/DDBJ databases">
        <authorList>
            <consortium name="DOE Joint Genome Institute"/>
            <person name="Kuo A."/>
            <person name="Miyauchi S."/>
            <person name="Kiss E."/>
            <person name="Drula E."/>
            <person name="Kohler A."/>
            <person name="Sanchez-Garcia M."/>
            <person name="Andreopoulos B."/>
            <person name="Barry K.W."/>
            <person name="Bonito G."/>
            <person name="Buee M."/>
            <person name="Carver A."/>
            <person name="Chen C."/>
            <person name="Cichocki N."/>
            <person name="Clum A."/>
            <person name="Culley D."/>
            <person name="Crous P.W."/>
            <person name="Fauchery L."/>
            <person name="Girlanda M."/>
            <person name="Hayes R."/>
            <person name="Keri Z."/>
            <person name="Labutti K."/>
            <person name="Lipzen A."/>
            <person name="Lombard V."/>
            <person name="Magnuson J."/>
            <person name="Maillard F."/>
            <person name="Morin E."/>
            <person name="Murat C."/>
            <person name="Nolan M."/>
            <person name="Ohm R."/>
            <person name="Pangilinan J."/>
            <person name="Pereira M."/>
            <person name="Perotto S."/>
            <person name="Peter M."/>
            <person name="Riley R."/>
            <person name="Sitrit Y."/>
            <person name="Stielow B."/>
            <person name="Szollosi G."/>
            <person name="Zifcakova L."/>
            <person name="Stursova M."/>
            <person name="Spatafora J.W."/>
            <person name="Tedersoo L."/>
            <person name="Vaario L.-M."/>
            <person name="Yamada A."/>
            <person name="Yan M."/>
            <person name="Wang P."/>
            <person name="Xu J."/>
            <person name="Bruns T."/>
            <person name="Baldrian P."/>
            <person name="Vilgalys R."/>
            <person name="Henrissat B."/>
            <person name="Grigoriev I.V."/>
            <person name="Hibbett D."/>
            <person name="Nagy L.G."/>
            <person name="Martin F.M."/>
        </authorList>
    </citation>
    <scope>NUCLEOTIDE SEQUENCE</scope>
    <source>
        <strain evidence="1">P2</strain>
    </source>
</reference>
<keyword evidence="2" id="KW-1185">Reference proteome</keyword>
<gene>
    <name evidence="1" type="ORF">BDM02DRAFT_3088743</name>
</gene>
<dbReference type="Proteomes" id="UP000886501">
    <property type="component" value="Unassembled WGS sequence"/>
</dbReference>
<protein>
    <submittedName>
        <fullName evidence="1">Uncharacterized protein</fullName>
    </submittedName>
</protein>
<organism evidence="1 2">
    <name type="scientific">Thelephora ganbajun</name>
    <name type="common">Ganba fungus</name>
    <dbReference type="NCBI Taxonomy" id="370292"/>
    <lineage>
        <taxon>Eukaryota</taxon>
        <taxon>Fungi</taxon>
        <taxon>Dikarya</taxon>
        <taxon>Basidiomycota</taxon>
        <taxon>Agaricomycotina</taxon>
        <taxon>Agaricomycetes</taxon>
        <taxon>Thelephorales</taxon>
        <taxon>Thelephoraceae</taxon>
        <taxon>Thelephora</taxon>
    </lineage>
</organism>
<evidence type="ECO:0000313" key="2">
    <source>
        <dbReference type="Proteomes" id="UP000886501"/>
    </source>
</evidence>
<name>A0ACB6ZTM6_THEGA</name>
<dbReference type="EMBL" id="MU117967">
    <property type="protein sequence ID" value="KAF9652781.1"/>
    <property type="molecule type" value="Genomic_DNA"/>
</dbReference>
<accession>A0ACB6ZTM6</accession>
<evidence type="ECO:0000313" key="1">
    <source>
        <dbReference type="EMBL" id="KAF9652781.1"/>
    </source>
</evidence>
<proteinExistence type="predicted"/>
<comment type="caution">
    <text evidence="1">The sequence shown here is derived from an EMBL/GenBank/DDBJ whole genome shotgun (WGS) entry which is preliminary data.</text>
</comment>
<sequence length="394" mass="42442">MTSYLRGLFGGPSQSSKSHSESRSRSRPAPAVAYSYKSPKSATSESIPSRSGGVKRSYSATRSHVPSPLRDVANEESQHPALQRSSTSRSNSKSRSTPSSHHQPPNSQYSGPGTGPHYQILSPSEPYMYTPTSSRTGSSASLHPGTPSVAFLQPLSRSVSHSHTPKKMPSRPALKSADTWAGTGTTSSVGSTYSSSHTRSHVTFHQPSSLHMHPLFAYSRLHHAPIQYDVGRTPSARTVLDCTTHSPVPAHTLAQPATDPPTAAPDQLVLRSHKFPWTIVVKASPPSPSNKKIKRSNSRSSVTGTVITNLDVLYAIHTTLLARVTPEEWEALGNGSKAQRKVTRAYEKRCSVMGGWDGGVRRVDWLGGKTHLIGIEVDRSSGSSVGKLVFARIC</sequence>
<reference evidence="1" key="2">
    <citation type="journal article" date="2020" name="Nat. Commun.">
        <title>Large-scale genome sequencing of mycorrhizal fungi provides insights into the early evolution of symbiotic traits.</title>
        <authorList>
            <person name="Miyauchi S."/>
            <person name="Kiss E."/>
            <person name="Kuo A."/>
            <person name="Drula E."/>
            <person name="Kohler A."/>
            <person name="Sanchez-Garcia M."/>
            <person name="Morin E."/>
            <person name="Andreopoulos B."/>
            <person name="Barry K.W."/>
            <person name="Bonito G."/>
            <person name="Buee M."/>
            <person name="Carver A."/>
            <person name="Chen C."/>
            <person name="Cichocki N."/>
            <person name="Clum A."/>
            <person name="Culley D."/>
            <person name="Crous P.W."/>
            <person name="Fauchery L."/>
            <person name="Girlanda M."/>
            <person name="Hayes R.D."/>
            <person name="Keri Z."/>
            <person name="LaButti K."/>
            <person name="Lipzen A."/>
            <person name="Lombard V."/>
            <person name="Magnuson J."/>
            <person name="Maillard F."/>
            <person name="Murat C."/>
            <person name="Nolan M."/>
            <person name="Ohm R.A."/>
            <person name="Pangilinan J."/>
            <person name="Pereira M.F."/>
            <person name="Perotto S."/>
            <person name="Peter M."/>
            <person name="Pfister S."/>
            <person name="Riley R."/>
            <person name="Sitrit Y."/>
            <person name="Stielow J.B."/>
            <person name="Szollosi G."/>
            <person name="Zifcakova L."/>
            <person name="Stursova M."/>
            <person name="Spatafora J.W."/>
            <person name="Tedersoo L."/>
            <person name="Vaario L.M."/>
            <person name="Yamada A."/>
            <person name="Yan M."/>
            <person name="Wang P."/>
            <person name="Xu J."/>
            <person name="Bruns T."/>
            <person name="Baldrian P."/>
            <person name="Vilgalys R."/>
            <person name="Dunand C."/>
            <person name="Henrissat B."/>
            <person name="Grigoriev I.V."/>
            <person name="Hibbett D."/>
            <person name="Nagy L.G."/>
            <person name="Martin F.M."/>
        </authorList>
    </citation>
    <scope>NUCLEOTIDE SEQUENCE</scope>
    <source>
        <strain evidence="1">P2</strain>
    </source>
</reference>